<dbReference type="InterPro" id="IPR044824">
    <property type="entry name" value="MAIN-like"/>
</dbReference>
<dbReference type="GO" id="GO:0010073">
    <property type="term" value="P:meristem maintenance"/>
    <property type="evidence" value="ECO:0007669"/>
    <property type="project" value="InterPro"/>
</dbReference>
<evidence type="ECO:0000313" key="3">
    <source>
        <dbReference type="Proteomes" id="UP000541444"/>
    </source>
</evidence>
<protein>
    <recommendedName>
        <fullName evidence="1">Aminotransferase-like plant mobile domain-containing protein</fullName>
    </recommendedName>
</protein>
<organism evidence="2 3">
    <name type="scientific">Kingdonia uniflora</name>
    <dbReference type="NCBI Taxonomy" id="39325"/>
    <lineage>
        <taxon>Eukaryota</taxon>
        <taxon>Viridiplantae</taxon>
        <taxon>Streptophyta</taxon>
        <taxon>Embryophyta</taxon>
        <taxon>Tracheophyta</taxon>
        <taxon>Spermatophyta</taxon>
        <taxon>Magnoliopsida</taxon>
        <taxon>Ranunculales</taxon>
        <taxon>Circaeasteraceae</taxon>
        <taxon>Kingdonia</taxon>
    </lineage>
</organism>
<evidence type="ECO:0000313" key="2">
    <source>
        <dbReference type="EMBL" id="KAF6148589.1"/>
    </source>
</evidence>
<dbReference type="PANTHER" id="PTHR46033:SF8">
    <property type="entry name" value="PROTEIN MAINTENANCE OF MERISTEMS-LIKE"/>
    <property type="match status" value="1"/>
</dbReference>
<dbReference type="InterPro" id="IPR019557">
    <property type="entry name" value="AminoTfrase-like_pln_mobile"/>
</dbReference>
<gene>
    <name evidence="2" type="ORF">GIB67_042548</name>
</gene>
<dbReference type="Proteomes" id="UP000541444">
    <property type="component" value="Unassembled WGS sequence"/>
</dbReference>
<feature type="domain" description="Aminotransferase-like plant mobile" evidence="1">
    <location>
        <begin position="269"/>
        <end position="359"/>
    </location>
</feature>
<evidence type="ECO:0000259" key="1">
    <source>
        <dbReference type="Pfam" id="PF10536"/>
    </source>
</evidence>
<comment type="caution">
    <text evidence="2">The sequence shown here is derived from an EMBL/GenBank/DDBJ whole genome shotgun (WGS) entry which is preliminary data.</text>
</comment>
<name>A0A7J7M132_9MAGN</name>
<accession>A0A7J7M132</accession>
<dbReference type="PANTHER" id="PTHR46033">
    <property type="entry name" value="PROTEIN MAIN-LIKE 2"/>
    <property type="match status" value="1"/>
</dbReference>
<keyword evidence="3" id="KW-1185">Reference proteome</keyword>
<proteinExistence type="predicted"/>
<dbReference type="EMBL" id="JACGCM010001844">
    <property type="protein sequence ID" value="KAF6148589.1"/>
    <property type="molecule type" value="Genomic_DNA"/>
</dbReference>
<sequence length="593" mass="68087">MVSALLFPIVRHVGRVSPCPLGSSALYGSFVGCPWRLCSSLGETDAVGCYDRSIKTNKRSHKYMEDVIAYDMVRLKRIEENNANMDALGLRRIATGMSLSHQKKSKPNGRKNGNKKVVYNLAYTLVLLRVPRLAIRLIRMEEDMQNHGASGIMEKSRSWSGMKISNHLDLMNPSDISSSVGENYECSSGRNCEGKAAANNEEVGLIDTSLLRSFKFHRARSIALGQVFEKNLLLYLKGFKAMKDGGASNSLSLKKLREHYTYKLDKVLSDGTATRAKKKGLIGRFVARAYMLYVLGSFLFPTKKGIDVIARYMDGLAKDKAAKKWSWGSAVLAHIYHNLGTASRDDWRQFACCTTLLEVVWDPYRDKRDFAHGFKEIAYFYGTQASPDHIRPYYPNWVVRQFSREQGILTKPLCLDVSKLWISEEPRKYNPKYEWVDCFTKKKWKDWILKKPDRERRVQEGPPILENKNLQEKNASLEAELRQKFDLKECNLAILQLHQHMTDINLAKKYDNLLSAHEELKKKLIAKEDFILNWTSKYKKEAARVTEETNNLCKKLVNAEEMKKSLEVNNNEWVWRQSFKKALASEGMGDMWD</sequence>
<dbReference type="AlphaFoldDB" id="A0A7J7M132"/>
<dbReference type="Pfam" id="PF10536">
    <property type="entry name" value="PMD"/>
    <property type="match status" value="1"/>
</dbReference>
<reference evidence="2 3" key="1">
    <citation type="journal article" date="2020" name="IScience">
        <title>Genome Sequencing of the Endangered Kingdonia uniflora (Circaeasteraceae, Ranunculales) Reveals Potential Mechanisms of Evolutionary Specialization.</title>
        <authorList>
            <person name="Sun Y."/>
            <person name="Deng T."/>
            <person name="Zhang A."/>
            <person name="Moore M.J."/>
            <person name="Landis J.B."/>
            <person name="Lin N."/>
            <person name="Zhang H."/>
            <person name="Zhang X."/>
            <person name="Huang J."/>
            <person name="Zhang X."/>
            <person name="Sun H."/>
            <person name="Wang H."/>
        </authorList>
    </citation>
    <scope>NUCLEOTIDE SEQUENCE [LARGE SCALE GENOMIC DNA]</scope>
    <source>
        <strain evidence="2">TB1705</strain>
        <tissue evidence="2">Leaf</tissue>
    </source>
</reference>